<dbReference type="FunFam" id="3.40.50.980:FF:000001">
    <property type="entry name" value="Non-ribosomal peptide synthetase"/>
    <property type="match status" value="1"/>
</dbReference>
<dbReference type="InterPro" id="IPR045851">
    <property type="entry name" value="AMP-bd_C_sf"/>
</dbReference>
<dbReference type="Pfam" id="PF13193">
    <property type="entry name" value="AMP-binding_C"/>
    <property type="match status" value="1"/>
</dbReference>
<dbReference type="FunFam" id="1.10.1200.10:FF:000005">
    <property type="entry name" value="Nonribosomal peptide synthetase 1"/>
    <property type="match status" value="1"/>
</dbReference>
<protein>
    <submittedName>
        <fullName evidence="6">Amino acid adenylation domain-containing protein</fullName>
    </submittedName>
</protein>
<dbReference type="Gene3D" id="3.30.300.30">
    <property type="match status" value="1"/>
</dbReference>
<dbReference type="NCBIfam" id="TIGR01733">
    <property type="entry name" value="AA-adenyl-dom"/>
    <property type="match status" value="1"/>
</dbReference>
<dbReference type="GO" id="GO:0003824">
    <property type="term" value="F:catalytic activity"/>
    <property type="evidence" value="ECO:0007669"/>
    <property type="project" value="InterPro"/>
</dbReference>
<evidence type="ECO:0000259" key="5">
    <source>
        <dbReference type="PROSITE" id="PS50075"/>
    </source>
</evidence>
<dbReference type="Pfam" id="PF00550">
    <property type="entry name" value="PP-binding"/>
    <property type="match status" value="1"/>
</dbReference>
<dbReference type="Pfam" id="PF00501">
    <property type="entry name" value="AMP-binding"/>
    <property type="match status" value="1"/>
</dbReference>
<comment type="similarity">
    <text evidence="2">Belongs to the ATP-dependent AMP-binding enzyme family.</text>
</comment>
<dbReference type="PANTHER" id="PTHR45527">
    <property type="entry name" value="NONRIBOSOMAL PEPTIDE SYNTHETASE"/>
    <property type="match status" value="1"/>
</dbReference>
<dbReference type="SUPFAM" id="SSF56801">
    <property type="entry name" value="Acetyl-CoA synthetase-like"/>
    <property type="match status" value="1"/>
</dbReference>
<dbReference type="EMBL" id="QZCH01000047">
    <property type="protein sequence ID" value="RJG37752.1"/>
    <property type="molecule type" value="Genomic_DNA"/>
</dbReference>
<dbReference type="SUPFAM" id="SSF47336">
    <property type="entry name" value="ACP-like"/>
    <property type="match status" value="1"/>
</dbReference>
<evidence type="ECO:0000256" key="2">
    <source>
        <dbReference type="ARBA" id="ARBA00006432"/>
    </source>
</evidence>
<dbReference type="InterPro" id="IPR036736">
    <property type="entry name" value="ACP-like_sf"/>
</dbReference>
<evidence type="ECO:0000313" key="7">
    <source>
        <dbReference type="Proteomes" id="UP000283255"/>
    </source>
</evidence>
<keyword evidence="3" id="KW-0596">Phosphopantetheine</keyword>
<dbReference type="Gene3D" id="1.10.1200.10">
    <property type="entry name" value="ACP-like"/>
    <property type="match status" value="1"/>
</dbReference>
<dbReference type="GO" id="GO:0005737">
    <property type="term" value="C:cytoplasm"/>
    <property type="evidence" value="ECO:0007669"/>
    <property type="project" value="TreeGrafter"/>
</dbReference>
<keyword evidence="4" id="KW-0597">Phosphoprotein</keyword>
<dbReference type="Proteomes" id="UP000283255">
    <property type="component" value="Unassembled WGS sequence"/>
</dbReference>
<dbReference type="InterPro" id="IPR001242">
    <property type="entry name" value="Condensation_dom"/>
</dbReference>
<proteinExistence type="inferred from homology"/>
<reference evidence="6 7" key="2">
    <citation type="submission" date="2019-01" db="EMBL/GenBank/DDBJ databases">
        <title>Motilimonas pumilus sp. nov., isolated from the gut of sea cucumber (Apostichopus japonicus).</title>
        <authorList>
            <person name="Wang F.-Q."/>
            <person name="Ren L.-H."/>
            <person name="Lin Y.-W."/>
            <person name="Sun G.-H."/>
            <person name="Du Z.-J."/>
            <person name="Zhao J.-X."/>
            <person name="Liu X.-J."/>
            <person name="Liu L.-J."/>
        </authorList>
    </citation>
    <scope>NUCLEOTIDE SEQUENCE [LARGE SCALE GENOMIC DNA]</scope>
    <source>
        <strain evidence="6 7">PLHSC7-2</strain>
    </source>
</reference>
<feature type="domain" description="Carrier" evidence="5">
    <location>
        <begin position="984"/>
        <end position="1058"/>
    </location>
</feature>
<dbReference type="GO" id="GO:0044550">
    <property type="term" value="P:secondary metabolite biosynthetic process"/>
    <property type="evidence" value="ECO:0007669"/>
    <property type="project" value="TreeGrafter"/>
</dbReference>
<dbReference type="GO" id="GO:0043041">
    <property type="term" value="P:amino acid activation for nonribosomal peptide biosynthetic process"/>
    <property type="evidence" value="ECO:0007669"/>
    <property type="project" value="TreeGrafter"/>
</dbReference>
<dbReference type="Gene3D" id="3.40.50.980">
    <property type="match status" value="2"/>
</dbReference>
<keyword evidence="7" id="KW-1185">Reference proteome</keyword>
<dbReference type="PANTHER" id="PTHR45527:SF1">
    <property type="entry name" value="FATTY ACID SYNTHASE"/>
    <property type="match status" value="1"/>
</dbReference>
<dbReference type="Pfam" id="PF00668">
    <property type="entry name" value="Condensation"/>
    <property type="match status" value="2"/>
</dbReference>
<dbReference type="Gene3D" id="3.30.559.30">
    <property type="entry name" value="Nonribosomal peptide synthetase, condensation domain"/>
    <property type="match status" value="2"/>
</dbReference>
<sequence length="1570" mass="176114">MTVNSDNLPLAPLTLTQQDIYFDQLHHDTFPLYNVAGYIKLSNIDTDKLTKAHKKLINCSDVFGLRVVSQDDGIRQYISKARETELPIIDFSQQNDAEEKAKQWLKELVNTKIEIENSELFRAYLLKISANHYFCATVVHHIAMDGMGIANWVEKLGHYYQQLDSNIEEISWLDITKRDQKYLASEKYLKDKKFWEKELAELPDPIFSINSSNFHRYDSTTPSKRETIKIGDNIHHGLVNKATQFGVSISQMYLGLTAIYFSKAYSVNDLVVGLPVHNRRTRSEKDKIGAFTSVSPLRLSIDENLSMVDFFEQIRLTTRKNLRYQRYPIGHMQRDMSTSENNKTLYQIGFNYLNMKHGFTVGEQLVDLVYLSHDYEQTPIQLNVWEQGGVEIKLDYNLAYFSEQDIDLFVERFEWLIKQVLECPLNSVNELQIIPEKERHQLLVEWNDTTADFPQENCIHELFEAQAKASPHATALVFEDKQLSYGELNKQANQLAHYLITEKQVTPDTLIGICIERSLEMVVAMLAILKAGGAYVPLDPTYPEARLAYMLADSGLSTVITQSDLLKKTSISEAQAVCLDSEMVQQELRRQLVNNPDKQVLGLNSNHLAYVIYTSGSMGNPKGVMIEHRSTVAFISWALDVFSIDELACVLASTSVCFDLSVFEIFVPLSNSGSVVVVQDILALQQSHMAQSISLINTVPSAAEALLTGGAIPEGLRVMNLAGEPLKQSLVERLYDVGIGLVYDLYGPSEDTTYSTYSLRRVGERSCIGKPIANTQVYLLNKQLEAVPEGIPAELLIGGKGLARGYLNRADLTTQAFIDNPFYDESSSHNSERLYKTGDLVRWLPDGNLEYLGRIDHQVKIRGFRVELGEVESCLTRLDGVEDAVVVSKESTTGDKRLVAYVVADNVGQLITDTVDREKDGRGDTAQQEFITLLRQYVIQSLPDYMVPAAFVLLEQLPLTQNGKIDRKALPEPEFSMHQAEYIAPRTETENILCEIWQEVLGVEQVGVTDNFFQLGGHSLLMMQVFSHLQQTGVNVTAKQLFMNPELAVLASLIEQLGKEGELPFVAPENLISGDCDVITPAMLPLASLTEGEIAQVVEQVPGGITNVQDIYPLGPLQEGILFHHMVSTKGDPYILPVLLKVDCEEAVFDFIKSLQFVINRHDSLRTAILWEGLSEPVQVVCREVTLPVHWVDLNEVEAVLAHMHSLCAPDSQNMGLQQAPLIKIQIASDPETEHHFILLQFHHIISDHVGVETIKKELALFLAGQTQQLDTPVPYREFIAHAQYHAKRHDAESYFRDVLSNVDEPSTPFGLANVQGDGGQVVELRETVPDFVSHQLRQVAKRLMVSSATLFHTAWSIVVAGCSGRDDVVFGTVLSGRLQGTVGAENILGVCINTLPLRVKLNHITVTELVYQVHDSLRKLLSYEQASLALAQRCSSLEVGVPLFSALLNYRHSVNNDYESGIAPGVDFIEGQERTNYPFNLSVDDFGCGFGLEFQIDVSVNAKNVVAYMQTTLTALVDALTRRPEQQINTLSILPELERHKLLVEWNDTAADYPKDKCIHELFETQVKA</sequence>
<name>A0A418Y9K1_9GAMM</name>
<accession>A0A418Y9K1</accession>
<feature type="non-terminal residue" evidence="6">
    <location>
        <position position="1570"/>
    </location>
</feature>
<dbReference type="Gene3D" id="2.30.38.10">
    <property type="entry name" value="Luciferase, Domain 3"/>
    <property type="match status" value="1"/>
</dbReference>
<evidence type="ECO:0000256" key="3">
    <source>
        <dbReference type="ARBA" id="ARBA00022450"/>
    </source>
</evidence>
<dbReference type="OrthoDB" id="9757559at2"/>
<comment type="caution">
    <text evidence="6">The sequence shown here is derived from an EMBL/GenBank/DDBJ whole genome shotgun (WGS) entry which is preliminary data.</text>
</comment>
<dbReference type="PROSITE" id="PS50075">
    <property type="entry name" value="CARRIER"/>
    <property type="match status" value="1"/>
</dbReference>
<evidence type="ECO:0000256" key="4">
    <source>
        <dbReference type="ARBA" id="ARBA00022553"/>
    </source>
</evidence>
<evidence type="ECO:0000256" key="1">
    <source>
        <dbReference type="ARBA" id="ARBA00001957"/>
    </source>
</evidence>
<evidence type="ECO:0000313" key="6">
    <source>
        <dbReference type="EMBL" id="RJG37752.1"/>
    </source>
</evidence>
<dbReference type="FunFam" id="3.30.300.30:FF:000010">
    <property type="entry name" value="Enterobactin synthetase component F"/>
    <property type="match status" value="1"/>
</dbReference>
<reference evidence="6 7" key="1">
    <citation type="submission" date="2018-09" db="EMBL/GenBank/DDBJ databases">
        <authorList>
            <person name="Wang F."/>
        </authorList>
    </citation>
    <scope>NUCLEOTIDE SEQUENCE [LARGE SCALE GENOMIC DNA]</scope>
    <source>
        <strain evidence="6 7">PLHSC7-2</strain>
    </source>
</reference>
<dbReference type="InterPro" id="IPR023213">
    <property type="entry name" value="CAT-like_dom_sf"/>
</dbReference>
<dbReference type="GO" id="GO:0031177">
    <property type="term" value="F:phosphopantetheine binding"/>
    <property type="evidence" value="ECO:0007669"/>
    <property type="project" value="TreeGrafter"/>
</dbReference>
<dbReference type="InterPro" id="IPR010071">
    <property type="entry name" value="AA_adenyl_dom"/>
</dbReference>
<gene>
    <name evidence="6" type="ORF">D1Z90_19560</name>
</gene>
<dbReference type="FunFam" id="2.30.38.10:FF:000001">
    <property type="entry name" value="Non-ribosomal peptide synthetase PvdI"/>
    <property type="match status" value="1"/>
</dbReference>
<dbReference type="RefSeq" id="WP_119912481.1">
    <property type="nucleotide sequence ID" value="NZ_QZCH01000047.1"/>
</dbReference>
<dbReference type="Gene3D" id="3.30.559.10">
    <property type="entry name" value="Chloramphenicol acetyltransferase-like domain"/>
    <property type="match status" value="2"/>
</dbReference>
<dbReference type="InterPro" id="IPR009081">
    <property type="entry name" value="PP-bd_ACP"/>
</dbReference>
<dbReference type="SUPFAM" id="SSF52777">
    <property type="entry name" value="CoA-dependent acyltransferases"/>
    <property type="match status" value="4"/>
</dbReference>
<dbReference type="CDD" id="cd19544">
    <property type="entry name" value="E-C_NRPS"/>
    <property type="match status" value="1"/>
</dbReference>
<comment type="cofactor">
    <cofactor evidence="1">
        <name>pantetheine 4'-phosphate</name>
        <dbReference type="ChEBI" id="CHEBI:47942"/>
    </cofactor>
</comment>
<dbReference type="InterPro" id="IPR025110">
    <property type="entry name" value="AMP-bd_C"/>
</dbReference>
<dbReference type="InterPro" id="IPR000873">
    <property type="entry name" value="AMP-dep_synth/lig_dom"/>
</dbReference>
<organism evidence="6 7">
    <name type="scientific">Motilimonas pumila</name>
    <dbReference type="NCBI Taxonomy" id="2303987"/>
    <lineage>
        <taxon>Bacteria</taxon>
        <taxon>Pseudomonadati</taxon>
        <taxon>Pseudomonadota</taxon>
        <taxon>Gammaproteobacteria</taxon>
        <taxon>Alteromonadales</taxon>
        <taxon>Alteromonadales genera incertae sedis</taxon>
        <taxon>Motilimonas</taxon>
    </lineage>
</organism>